<keyword evidence="4" id="KW-1185">Reference proteome</keyword>
<feature type="compositionally biased region" description="Basic and acidic residues" evidence="1">
    <location>
        <begin position="175"/>
        <end position="195"/>
    </location>
</feature>
<keyword evidence="2" id="KW-0812">Transmembrane</keyword>
<reference evidence="3 4" key="1">
    <citation type="journal article" date="2015" name="Genome Biol. Evol.">
        <title>Comparative Genomics of a Bacterivorous Green Alga Reveals Evolutionary Causalities and Consequences of Phago-Mixotrophic Mode of Nutrition.</title>
        <authorList>
            <person name="Burns J.A."/>
            <person name="Paasch A."/>
            <person name="Narechania A."/>
            <person name="Kim E."/>
        </authorList>
    </citation>
    <scope>NUCLEOTIDE SEQUENCE [LARGE SCALE GENOMIC DNA]</scope>
    <source>
        <strain evidence="3 4">PLY_AMNH</strain>
    </source>
</reference>
<evidence type="ECO:0000256" key="2">
    <source>
        <dbReference type="SAM" id="Phobius"/>
    </source>
</evidence>
<feature type="transmembrane region" description="Helical" evidence="2">
    <location>
        <begin position="142"/>
        <end position="166"/>
    </location>
</feature>
<feature type="region of interest" description="Disordered" evidence="1">
    <location>
        <begin position="174"/>
        <end position="195"/>
    </location>
</feature>
<dbReference type="EMBL" id="LGRX02004791">
    <property type="protein sequence ID" value="KAK3279575.1"/>
    <property type="molecule type" value="Genomic_DNA"/>
</dbReference>
<comment type="caution">
    <text evidence="3">The sequence shown here is derived from an EMBL/GenBank/DDBJ whole genome shotgun (WGS) entry which is preliminary data.</text>
</comment>
<dbReference type="Proteomes" id="UP001190700">
    <property type="component" value="Unassembled WGS sequence"/>
</dbReference>
<accession>A0AAE0LCB7</accession>
<gene>
    <name evidence="3" type="ORF">CYMTET_12548</name>
</gene>
<feature type="region of interest" description="Disordered" evidence="1">
    <location>
        <begin position="234"/>
        <end position="255"/>
    </location>
</feature>
<name>A0AAE0LCB7_9CHLO</name>
<sequence length="275" mass="28722">MDAYLRSPVEFTTQFSSALAAWIDDEFAVIDRANAYGPGYTNEVLGRHEGLDVAVRVVYPPEVATSAGFDCQQGAASTCGRLLATVLEDPALLVAASEYLTSAGFVVVMATGVSTIEAGVRVETATFAPPPPAPPAAASNQLSVTAICLLVAGLAGMTLAVGYVIWSLRGSHATAGDKDAKDEKIHVSPEGEEPQERAITVHDKAKMKDASQAAISSLPPSSIFATAASKSLVLHDERSPRSPTSLLPDDSVPPQAQLQNFLGDELCDSLKLSSP</sequence>
<evidence type="ECO:0000256" key="1">
    <source>
        <dbReference type="SAM" id="MobiDB-lite"/>
    </source>
</evidence>
<keyword evidence="2" id="KW-1133">Transmembrane helix</keyword>
<evidence type="ECO:0000313" key="4">
    <source>
        <dbReference type="Proteomes" id="UP001190700"/>
    </source>
</evidence>
<keyword evidence="2" id="KW-0472">Membrane</keyword>
<evidence type="ECO:0000313" key="3">
    <source>
        <dbReference type="EMBL" id="KAK3279575.1"/>
    </source>
</evidence>
<organism evidence="3 4">
    <name type="scientific">Cymbomonas tetramitiformis</name>
    <dbReference type="NCBI Taxonomy" id="36881"/>
    <lineage>
        <taxon>Eukaryota</taxon>
        <taxon>Viridiplantae</taxon>
        <taxon>Chlorophyta</taxon>
        <taxon>Pyramimonadophyceae</taxon>
        <taxon>Pyramimonadales</taxon>
        <taxon>Pyramimonadaceae</taxon>
        <taxon>Cymbomonas</taxon>
    </lineage>
</organism>
<protein>
    <submittedName>
        <fullName evidence="3">Uncharacterized protein</fullName>
    </submittedName>
</protein>
<proteinExistence type="predicted"/>
<dbReference type="AlphaFoldDB" id="A0AAE0LCB7"/>